<dbReference type="AlphaFoldDB" id="A0A7W0C0N4"/>
<dbReference type="GO" id="GO:0140114">
    <property type="term" value="P:cellular detoxification of fluoride"/>
    <property type="evidence" value="ECO:0007669"/>
    <property type="project" value="UniProtKB-UniRule"/>
</dbReference>
<feature type="transmembrane region" description="Helical" evidence="14">
    <location>
        <begin position="35"/>
        <end position="55"/>
    </location>
</feature>
<dbReference type="GO" id="GO:0046872">
    <property type="term" value="F:metal ion binding"/>
    <property type="evidence" value="ECO:0007669"/>
    <property type="project" value="UniProtKB-KW"/>
</dbReference>
<keyword evidence="2 14" id="KW-0813">Transport</keyword>
<evidence type="ECO:0000256" key="8">
    <source>
        <dbReference type="ARBA" id="ARBA00023065"/>
    </source>
</evidence>
<keyword evidence="10 14" id="KW-0407">Ion channel</keyword>
<dbReference type="GO" id="GO:0062054">
    <property type="term" value="F:fluoride channel activity"/>
    <property type="evidence" value="ECO:0007669"/>
    <property type="project" value="UniProtKB-UniRule"/>
</dbReference>
<evidence type="ECO:0000256" key="12">
    <source>
        <dbReference type="ARBA" id="ARBA00035585"/>
    </source>
</evidence>
<dbReference type="PANTHER" id="PTHR28259:SF16">
    <property type="entry name" value="FLUORIDE-SPECIFIC ION CHANNEL FLUC 2"/>
    <property type="match status" value="1"/>
</dbReference>
<keyword evidence="3 14" id="KW-1003">Cell membrane</keyword>
<feature type="transmembrane region" description="Helical" evidence="14">
    <location>
        <begin position="6"/>
        <end position="23"/>
    </location>
</feature>
<evidence type="ECO:0000313" key="16">
    <source>
        <dbReference type="Proteomes" id="UP000523087"/>
    </source>
</evidence>
<protein>
    <recommendedName>
        <fullName evidence="14">Fluoride-specific ion channel FluC</fullName>
    </recommendedName>
</protein>
<dbReference type="NCBIfam" id="TIGR00494">
    <property type="entry name" value="crcB"/>
    <property type="match status" value="1"/>
</dbReference>
<evidence type="ECO:0000256" key="3">
    <source>
        <dbReference type="ARBA" id="ARBA00022475"/>
    </source>
</evidence>
<comment type="activity regulation">
    <text evidence="14">Na(+) is not transported, but it plays an essential structural role and its presence is essential for fluoride channel function.</text>
</comment>
<comment type="caution">
    <text evidence="15">The sequence shown here is derived from an EMBL/GenBank/DDBJ whole genome shotgun (WGS) entry which is preliminary data.</text>
</comment>
<dbReference type="Pfam" id="PF02537">
    <property type="entry name" value="CRCB"/>
    <property type="match status" value="1"/>
</dbReference>
<comment type="subcellular location">
    <subcellularLocation>
        <location evidence="1 14">Cell membrane</location>
        <topology evidence="1 14">Multi-pass membrane protein</topology>
    </subcellularLocation>
</comment>
<dbReference type="HAMAP" id="MF_00454">
    <property type="entry name" value="FluC"/>
    <property type="match status" value="1"/>
</dbReference>
<organism evidence="15 16">
    <name type="scientific">Thermaerobacillus caldiproteolyticus</name>
    <dbReference type="NCBI Taxonomy" id="247480"/>
    <lineage>
        <taxon>Bacteria</taxon>
        <taxon>Bacillati</taxon>
        <taxon>Bacillota</taxon>
        <taxon>Bacilli</taxon>
        <taxon>Bacillales</taxon>
        <taxon>Anoxybacillaceae</taxon>
        <taxon>Thermaerobacillus</taxon>
    </lineage>
</organism>
<comment type="catalytic activity">
    <reaction evidence="12">
        <text>fluoride(in) = fluoride(out)</text>
        <dbReference type="Rhea" id="RHEA:76159"/>
        <dbReference type="ChEBI" id="CHEBI:17051"/>
    </reaction>
    <physiologicalReaction direction="left-to-right" evidence="12">
        <dbReference type="Rhea" id="RHEA:76160"/>
    </physiologicalReaction>
</comment>
<feature type="transmembrane region" description="Helical" evidence="14">
    <location>
        <begin position="61"/>
        <end position="83"/>
    </location>
</feature>
<accession>A0A7W0C0N4</accession>
<dbReference type="Proteomes" id="UP000523087">
    <property type="component" value="Unassembled WGS sequence"/>
</dbReference>
<sequence>MIEHPALLVAIGGFFGAIARFGMSNWFKKRYPSSFPIGTFVINLIGAFLLGYIIGEGLDKSWQLLLGTGFMGAFTTFSTFKLESIQLHADKKWKILAVYLGTSYTLGILLAFLGMKLGSTF</sequence>
<proteinExistence type="inferred from homology"/>
<evidence type="ECO:0000256" key="11">
    <source>
        <dbReference type="ARBA" id="ARBA00035120"/>
    </source>
</evidence>
<keyword evidence="6 14" id="KW-1133">Transmembrane helix</keyword>
<keyword evidence="9 14" id="KW-0472">Membrane</keyword>
<keyword evidence="16" id="KW-1185">Reference proteome</keyword>
<dbReference type="RefSeq" id="WP_181556373.1">
    <property type="nucleotide sequence ID" value="NZ_JACDUT010000007.1"/>
</dbReference>
<evidence type="ECO:0000256" key="5">
    <source>
        <dbReference type="ARBA" id="ARBA00022723"/>
    </source>
</evidence>
<evidence type="ECO:0000313" key="15">
    <source>
        <dbReference type="EMBL" id="MBA2875574.1"/>
    </source>
</evidence>
<evidence type="ECO:0000256" key="10">
    <source>
        <dbReference type="ARBA" id="ARBA00023303"/>
    </source>
</evidence>
<reference evidence="15 16" key="1">
    <citation type="submission" date="2020-07" db="EMBL/GenBank/DDBJ databases">
        <title>Genomic Encyclopedia of Type Strains, Phase IV (KMG-IV): sequencing the most valuable type-strain genomes for metagenomic binning, comparative biology and taxonomic classification.</title>
        <authorList>
            <person name="Goeker M."/>
        </authorList>
    </citation>
    <scope>NUCLEOTIDE SEQUENCE [LARGE SCALE GENOMIC DNA]</scope>
    <source>
        <strain evidence="15 16">DSM 15730</strain>
    </source>
</reference>
<keyword evidence="7 14" id="KW-0915">Sodium</keyword>
<evidence type="ECO:0000256" key="4">
    <source>
        <dbReference type="ARBA" id="ARBA00022692"/>
    </source>
</evidence>
<comment type="function">
    <text evidence="13 14">Fluoride-specific ion channel. Important for reducing fluoride concentration in the cell, thus reducing its toxicity.</text>
</comment>
<comment type="similarity">
    <text evidence="11 14">Belongs to the fluoride channel Fluc/FEX (TC 1.A.43) family.</text>
</comment>
<keyword evidence="8 14" id="KW-0406">Ion transport</keyword>
<feature type="transmembrane region" description="Helical" evidence="14">
    <location>
        <begin position="95"/>
        <end position="115"/>
    </location>
</feature>
<feature type="binding site" evidence="14">
    <location>
        <position position="75"/>
    </location>
    <ligand>
        <name>Na(+)</name>
        <dbReference type="ChEBI" id="CHEBI:29101"/>
        <note>structural</note>
    </ligand>
</feature>
<evidence type="ECO:0000256" key="14">
    <source>
        <dbReference type="HAMAP-Rule" id="MF_00454"/>
    </source>
</evidence>
<keyword evidence="5 14" id="KW-0479">Metal-binding</keyword>
<dbReference type="EMBL" id="JACDUT010000007">
    <property type="protein sequence ID" value="MBA2875574.1"/>
    <property type="molecule type" value="Genomic_DNA"/>
</dbReference>
<dbReference type="PANTHER" id="PTHR28259">
    <property type="entry name" value="FLUORIDE EXPORT PROTEIN 1-RELATED"/>
    <property type="match status" value="1"/>
</dbReference>
<name>A0A7W0C0N4_9BACL</name>
<evidence type="ECO:0000256" key="7">
    <source>
        <dbReference type="ARBA" id="ARBA00023053"/>
    </source>
</evidence>
<evidence type="ECO:0000256" key="2">
    <source>
        <dbReference type="ARBA" id="ARBA00022448"/>
    </source>
</evidence>
<gene>
    <name evidence="14" type="primary">fluC</name>
    <name evidence="14" type="synonym">crcB</name>
    <name evidence="15" type="ORF">HNR31_002364</name>
</gene>
<feature type="binding site" evidence="14">
    <location>
        <position position="72"/>
    </location>
    <ligand>
        <name>Na(+)</name>
        <dbReference type="ChEBI" id="CHEBI:29101"/>
        <note>structural</note>
    </ligand>
</feature>
<evidence type="ECO:0000256" key="1">
    <source>
        <dbReference type="ARBA" id="ARBA00004651"/>
    </source>
</evidence>
<keyword evidence="4 14" id="KW-0812">Transmembrane</keyword>
<evidence type="ECO:0000256" key="9">
    <source>
        <dbReference type="ARBA" id="ARBA00023136"/>
    </source>
</evidence>
<evidence type="ECO:0000256" key="13">
    <source>
        <dbReference type="ARBA" id="ARBA00049940"/>
    </source>
</evidence>
<evidence type="ECO:0000256" key="6">
    <source>
        <dbReference type="ARBA" id="ARBA00022989"/>
    </source>
</evidence>
<dbReference type="InterPro" id="IPR003691">
    <property type="entry name" value="FluC"/>
</dbReference>
<dbReference type="NCBIfam" id="NF010801">
    <property type="entry name" value="PRK14205.1"/>
    <property type="match status" value="1"/>
</dbReference>
<dbReference type="GO" id="GO:0005886">
    <property type="term" value="C:plasma membrane"/>
    <property type="evidence" value="ECO:0007669"/>
    <property type="project" value="UniProtKB-SubCell"/>
</dbReference>